<evidence type="ECO:0000313" key="2">
    <source>
        <dbReference type="EMBL" id="KAF0722354.1"/>
    </source>
</evidence>
<feature type="compositionally biased region" description="Low complexity" evidence="1">
    <location>
        <begin position="69"/>
        <end position="85"/>
    </location>
</feature>
<dbReference type="VEuPathDB" id="FungiDB:AeMF1_002528"/>
<gene>
    <name evidence="2" type="ORF">Ae201684_018481</name>
</gene>
<feature type="region of interest" description="Disordered" evidence="1">
    <location>
        <begin position="56"/>
        <end position="117"/>
    </location>
</feature>
<feature type="compositionally biased region" description="Basic and acidic residues" evidence="1">
    <location>
        <begin position="56"/>
        <end position="65"/>
    </location>
</feature>
<dbReference type="EMBL" id="VJMJ01000337">
    <property type="protein sequence ID" value="KAF0722354.1"/>
    <property type="molecule type" value="Genomic_DNA"/>
</dbReference>
<accession>A0A6G0W6E9</accession>
<sequence>MERKGDTKCRYAYKNCPNTRTTKENGQLHSLCAFHRAKANVVQKIYARKRRLMKRQAREKLEAQRKAQAAAATATTTASSPTTTAKETDELDPPIDPIPYSTHPSDSPPKSALTQDDVATLQDLFEKL</sequence>
<organism evidence="2 3">
    <name type="scientific">Aphanomyces euteiches</name>
    <dbReference type="NCBI Taxonomy" id="100861"/>
    <lineage>
        <taxon>Eukaryota</taxon>
        <taxon>Sar</taxon>
        <taxon>Stramenopiles</taxon>
        <taxon>Oomycota</taxon>
        <taxon>Saprolegniomycetes</taxon>
        <taxon>Saprolegniales</taxon>
        <taxon>Verrucalvaceae</taxon>
        <taxon>Aphanomyces</taxon>
    </lineage>
</organism>
<comment type="caution">
    <text evidence="2">The sequence shown here is derived from an EMBL/GenBank/DDBJ whole genome shotgun (WGS) entry which is preliminary data.</text>
</comment>
<protein>
    <submittedName>
        <fullName evidence="2">Uncharacterized protein</fullName>
    </submittedName>
</protein>
<evidence type="ECO:0000313" key="3">
    <source>
        <dbReference type="Proteomes" id="UP000481153"/>
    </source>
</evidence>
<dbReference type="AlphaFoldDB" id="A0A6G0W6E9"/>
<keyword evidence="3" id="KW-1185">Reference proteome</keyword>
<evidence type="ECO:0000256" key="1">
    <source>
        <dbReference type="SAM" id="MobiDB-lite"/>
    </source>
</evidence>
<reference evidence="2 3" key="1">
    <citation type="submission" date="2019-07" db="EMBL/GenBank/DDBJ databases">
        <title>Genomics analysis of Aphanomyces spp. identifies a new class of oomycete effector associated with host adaptation.</title>
        <authorList>
            <person name="Gaulin E."/>
        </authorList>
    </citation>
    <scope>NUCLEOTIDE SEQUENCE [LARGE SCALE GENOMIC DNA]</scope>
    <source>
        <strain evidence="2 3">ATCC 201684</strain>
    </source>
</reference>
<dbReference type="Proteomes" id="UP000481153">
    <property type="component" value="Unassembled WGS sequence"/>
</dbReference>
<name>A0A6G0W6E9_9STRA</name>
<proteinExistence type="predicted"/>